<dbReference type="SUPFAM" id="SSF51735">
    <property type="entry name" value="NAD(P)-binding Rossmann-fold domains"/>
    <property type="match status" value="1"/>
</dbReference>
<dbReference type="Pfam" id="PF20463">
    <property type="entry name" value="PDH_C"/>
    <property type="match status" value="1"/>
</dbReference>
<dbReference type="PANTHER" id="PTHR21363:SF0">
    <property type="entry name" value="PREPHENATE DEHYDROGENASE [NADP(+)]"/>
    <property type="match status" value="1"/>
</dbReference>
<dbReference type="RefSeq" id="WP_330078696.1">
    <property type="nucleotide sequence ID" value="NZ_JAZDCU010000001.1"/>
</dbReference>
<dbReference type="InterPro" id="IPR008927">
    <property type="entry name" value="6-PGluconate_DH-like_C_sf"/>
</dbReference>
<dbReference type="PROSITE" id="PS51176">
    <property type="entry name" value="PDH_ADH"/>
    <property type="match status" value="1"/>
</dbReference>
<evidence type="ECO:0000256" key="1">
    <source>
        <dbReference type="ARBA" id="ARBA00023002"/>
    </source>
</evidence>
<evidence type="ECO:0000313" key="4">
    <source>
        <dbReference type="Proteomes" id="UP001307839"/>
    </source>
</evidence>
<evidence type="ECO:0000313" key="3">
    <source>
        <dbReference type="EMBL" id="MEE1865159.1"/>
    </source>
</evidence>
<dbReference type="AlphaFoldDB" id="A0AB35WST6"/>
<gene>
    <name evidence="3" type="ORF">V0R53_02005</name>
</gene>
<dbReference type="GO" id="GO:0008977">
    <property type="term" value="F:prephenate dehydrogenase (NAD+) activity"/>
    <property type="evidence" value="ECO:0007669"/>
    <property type="project" value="InterPro"/>
</dbReference>
<name>A0AB35WST6_9PSED</name>
<keyword evidence="1" id="KW-0560">Oxidoreductase</keyword>
<dbReference type="InterPro" id="IPR036291">
    <property type="entry name" value="NAD(P)-bd_dom_sf"/>
</dbReference>
<keyword evidence="4" id="KW-1185">Reference proteome</keyword>
<dbReference type="GO" id="GO:0004665">
    <property type="term" value="F:prephenate dehydrogenase (NADP+) activity"/>
    <property type="evidence" value="ECO:0007669"/>
    <property type="project" value="InterPro"/>
</dbReference>
<dbReference type="InterPro" id="IPR046825">
    <property type="entry name" value="PDH_C"/>
</dbReference>
<dbReference type="GO" id="GO:0070403">
    <property type="term" value="F:NAD+ binding"/>
    <property type="evidence" value="ECO:0007669"/>
    <property type="project" value="TreeGrafter"/>
</dbReference>
<dbReference type="Gene3D" id="1.10.3660.10">
    <property type="entry name" value="6-phosphogluconate dehydrogenase C-terminal like domain"/>
    <property type="match status" value="1"/>
</dbReference>
<dbReference type="Gene3D" id="3.40.50.720">
    <property type="entry name" value="NAD(P)-binding Rossmann-like Domain"/>
    <property type="match status" value="1"/>
</dbReference>
<proteinExistence type="predicted"/>
<dbReference type="GO" id="GO:0006571">
    <property type="term" value="P:tyrosine biosynthetic process"/>
    <property type="evidence" value="ECO:0007669"/>
    <property type="project" value="InterPro"/>
</dbReference>
<protein>
    <submittedName>
        <fullName evidence="3">Prephenate dehydrogenase dimerization domain-containing protein</fullName>
    </submittedName>
</protein>
<dbReference type="EMBL" id="JAZDQP010000001">
    <property type="protein sequence ID" value="MEE1865159.1"/>
    <property type="molecule type" value="Genomic_DNA"/>
</dbReference>
<evidence type="ECO:0000259" key="2">
    <source>
        <dbReference type="PROSITE" id="PS51176"/>
    </source>
</evidence>
<feature type="domain" description="Prephenate/arogenate dehydrogenase" evidence="2">
    <location>
        <begin position="4"/>
        <end position="282"/>
    </location>
</feature>
<dbReference type="InterPro" id="IPR003099">
    <property type="entry name" value="Prephen_DH"/>
</dbReference>
<sequence length="290" mass="31618">MTNDTVVVLGGGGLVGTLMCSVLKQQGLHTRVVDCRAGEHEDERHQIDVSNPPRDSAQLFSNAIAVVFALPERVAVDAIPWVLQAVSMDVMFVPTCSVQGPFYAALRAHSAQQPCIGINPMFSPRLSPQGRTVAICRDDQGAAETFIETALIAAGMKIRRMSPASHDELMALCQALPHAAIIGFGMALAKSTLDLALIEEVMPPPMRTMLALLSRLLVNPAEVYWDIQLQNHQASQQREALLQGMECLIRTVSDEDYPLFKEDLQTVARALGERLDSGALDCQQIFSQLN</sequence>
<organism evidence="3 4">
    <name type="scientific">Pseudomonas auratipiscis</name>
    <dbReference type="NCBI Taxonomy" id="3115853"/>
    <lineage>
        <taxon>Bacteria</taxon>
        <taxon>Pseudomonadati</taxon>
        <taxon>Pseudomonadota</taxon>
        <taxon>Gammaproteobacteria</taxon>
        <taxon>Pseudomonadales</taxon>
        <taxon>Pseudomonadaceae</taxon>
        <taxon>Pseudomonas</taxon>
    </lineage>
</organism>
<dbReference type="SUPFAM" id="SSF48179">
    <property type="entry name" value="6-phosphogluconate dehydrogenase C-terminal domain-like"/>
    <property type="match status" value="1"/>
</dbReference>
<dbReference type="Proteomes" id="UP001307839">
    <property type="component" value="Unassembled WGS sequence"/>
</dbReference>
<comment type="caution">
    <text evidence="3">The sequence shown here is derived from an EMBL/GenBank/DDBJ whole genome shotgun (WGS) entry which is preliminary data.</text>
</comment>
<dbReference type="PANTHER" id="PTHR21363">
    <property type="entry name" value="PREPHENATE DEHYDROGENASE"/>
    <property type="match status" value="1"/>
</dbReference>
<reference evidence="3 4" key="1">
    <citation type="submission" date="2024-01" db="EMBL/GenBank/DDBJ databases">
        <title>Unpublished Manusciprt.</title>
        <authorList>
            <person name="Duman M."/>
            <person name="Valdes E.G."/>
            <person name="Ajmi N."/>
            <person name="Altun S."/>
            <person name="Saticioglu I.B."/>
        </authorList>
    </citation>
    <scope>NUCLEOTIDE SEQUENCE [LARGE SCALE GENOMIC DNA]</scope>
    <source>
        <strain evidence="3 4">120P</strain>
    </source>
</reference>
<dbReference type="InterPro" id="IPR050812">
    <property type="entry name" value="Preph/Arog_dehydrog"/>
</dbReference>
<accession>A0AB35WST6</accession>